<feature type="compositionally biased region" description="Polar residues" evidence="1">
    <location>
        <begin position="98"/>
        <end position="110"/>
    </location>
</feature>
<feature type="compositionally biased region" description="Low complexity" evidence="1">
    <location>
        <begin position="189"/>
        <end position="208"/>
    </location>
</feature>
<gene>
    <name evidence="2" type="ORF">QQX98_003346</name>
</gene>
<comment type="caution">
    <text evidence="2">The sequence shown here is derived from an EMBL/GenBank/DDBJ whole genome shotgun (WGS) entry which is preliminary data.</text>
</comment>
<name>A0ABR1HDZ0_9HYPO</name>
<organism evidence="2 3">
    <name type="scientific">Neonectria punicea</name>
    <dbReference type="NCBI Taxonomy" id="979145"/>
    <lineage>
        <taxon>Eukaryota</taxon>
        <taxon>Fungi</taxon>
        <taxon>Dikarya</taxon>
        <taxon>Ascomycota</taxon>
        <taxon>Pezizomycotina</taxon>
        <taxon>Sordariomycetes</taxon>
        <taxon>Hypocreomycetidae</taxon>
        <taxon>Hypocreales</taxon>
        <taxon>Nectriaceae</taxon>
        <taxon>Neonectria</taxon>
    </lineage>
</organism>
<evidence type="ECO:0000256" key="1">
    <source>
        <dbReference type="SAM" id="MobiDB-lite"/>
    </source>
</evidence>
<keyword evidence="3" id="KW-1185">Reference proteome</keyword>
<feature type="compositionally biased region" description="Low complexity" evidence="1">
    <location>
        <begin position="133"/>
        <end position="149"/>
    </location>
</feature>
<dbReference type="EMBL" id="JAZAVJ010000038">
    <property type="protein sequence ID" value="KAK7419394.1"/>
    <property type="molecule type" value="Genomic_DNA"/>
</dbReference>
<reference evidence="2 3" key="1">
    <citation type="journal article" date="2025" name="Microbiol. Resour. Announc.">
        <title>Draft genome sequences for Neonectria magnoliae and Neonectria punicea, canker pathogens of Liriodendron tulipifera and Acer saccharum in West Virginia.</title>
        <authorList>
            <person name="Petronek H.M."/>
            <person name="Kasson M.T."/>
            <person name="Metheny A.M."/>
            <person name="Stauder C.M."/>
            <person name="Lovett B."/>
            <person name="Lynch S.C."/>
            <person name="Garnas J.R."/>
            <person name="Kasson L.R."/>
            <person name="Stajich J.E."/>
        </authorList>
    </citation>
    <scope>NUCLEOTIDE SEQUENCE [LARGE SCALE GENOMIC DNA]</scope>
    <source>
        <strain evidence="2 3">NRRL 64653</strain>
    </source>
</reference>
<feature type="region of interest" description="Disordered" evidence="1">
    <location>
        <begin position="98"/>
        <end position="326"/>
    </location>
</feature>
<accession>A0ABR1HDZ0</accession>
<feature type="compositionally biased region" description="Polar residues" evidence="1">
    <location>
        <begin position="225"/>
        <end position="253"/>
    </location>
</feature>
<feature type="compositionally biased region" description="Pro residues" evidence="1">
    <location>
        <begin position="150"/>
        <end position="160"/>
    </location>
</feature>
<evidence type="ECO:0000313" key="3">
    <source>
        <dbReference type="Proteomes" id="UP001498476"/>
    </source>
</evidence>
<feature type="compositionally biased region" description="Low complexity" evidence="1">
    <location>
        <begin position="303"/>
        <end position="321"/>
    </location>
</feature>
<protein>
    <submittedName>
        <fullName evidence="2">Uncharacterized protein</fullName>
    </submittedName>
</protein>
<sequence length="573" mass="60003">MDALCNDMATQRALFLCLTSSCQSQTYGQALAYSISECSGLGATISNLHPVELHHFDLAQRQATSISPRFEARAFSFADEVRLSVDCTAGSDGVLTLSLPSVGTSPTNQPVPYGELPNLNSPDDGTGPNAGLSFSPGAAPLPAGAQSPPLAGPQPPPAGPQSPAFGPQSPPIGPQSPPSCPQAPPAGPQLPSAGSQSSPAGPQSPHAGQYPPQAQSGPGDVPSGSPLNSPSSQGPGNVGPQSSTGTGGSNTAQEDCDTANDGLSGPPSGGQSQQAPASAPVGPAGGPYPAAGGSQNVQPFPIPDNSGPSGAGSAPGAPNDDSGNVEDQRSLYLNLLHNHQLRTQTPKAQPIPVERIQTRTVMRIQLVTQTLVDPVPAKTQELHNHQLLPVLLAPPWEAKDLRAAPRQLMARKTVRHPLLRRRKLLCLSRCHSQCLTTQAAQILMEVRPVRIPMYQQPPPLVLALTLAMETEALEAILELRQLLKTLHGLALHLLDLVLVLMTPKAVSLTLAHKHLLPYPLPLHHLHHNLLSLFQPPQEVFQAAPMALMALTAMVALQITLPNLRLLHPKVLLP</sequence>
<feature type="compositionally biased region" description="Low complexity" evidence="1">
    <location>
        <begin position="264"/>
        <end position="295"/>
    </location>
</feature>
<proteinExistence type="predicted"/>
<feature type="compositionally biased region" description="Pro residues" evidence="1">
    <location>
        <begin position="168"/>
        <end position="188"/>
    </location>
</feature>
<evidence type="ECO:0000313" key="2">
    <source>
        <dbReference type="EMBL" id="KAK7419394.1"/>
    </source>
</evidence>
<dbReference type="Proteomes" id="UP001498476">
    <property type="component" value="Unassembled WGS sequence"/>
</dbReference>